<comment type="similarity">
    <text evidence="5">Belongs to the pyruvate, phosphate/water dikinase regulatory protein family. PDRP subfamily.</text>
</comment>
<dbReference type="GO" id="GO:0005524">
    <property type="term" value="F:ATP binding"/>
    <property type="evidence" value="ECO:0007669"/>
    <property type="project" value="InterPro"/>
</dbReference>
<keyword evidence="4 5" id="KW-0418">Kinase</keyword>
<dbReference type="NCBIfam" id="NF003742">
    <property type="entry name" value="PRK05339.1"/>
    <property type="match status" value="1"/>
</dbReference>
<evidence type="ECO:0000256" key="4">
    <source>
        <dbReference type="ARBA" id="ARBA00022777"/>
    </source>
</evidence>
<name>E8RNT6_ASTEC</name>
<dbReference type="STRING" id="573065.Astex_0148"/>
<comment type="function">
    <text evidence="5">Bifunctional serine/threonine kinase and phosphorylase involved in the regulation of the pyruvate, phosphate dikinase (PPDK) by catalyzing its phosphorylation/dephosphorylation.</text>
</comment>
<protein>
    <recommendedName>
        <fullName evidence="5">Putative pyruvate, phosphate dikinase regulatory protein</fullName>
        <shortName evidence="5">PPDK regulatory protein</shortName>
        <ecNumber evidence="5">2.7.11.32</ecNumber>
        <ecNumber evidence="5">2.7.4.27</ecNumber>
    </recommendedName>
</protein>
<keyword evidence="7" id="KW-1185">Reference proteome</keyword>
<dbReference type="InterPro" id="IPR026565">
    <property type="entry name" value="PPDK_reg"/>
</dbReference>
<dbReference type="HAMAP" id="MF_00921">
    <property type="entry name" value="PDRP"/>
    <property type="match status" value="1"/>
</dbReference>
<dbReference type="GO" id="GO:0043531">
    <property type="term" value="F:ADP binding"/>
    <property type="evidence" value="ECO:0007669"/>
    <property type="project" value="UniProtKB-UniRule"/>
</dbReference>
<dbReference type="EMBL" id="CP002395">
    <property type="protein sequence ID" value="ADU11849.1"/>
    <property type="molecule type" value="Genomic_DNA"/>
</dbReference>
<dbReference type="Pfam" id="PF03618">
    <property type="entry name" value="Kinase-PPPase"/>
    <property type="match status" value="1"/>
</dbReference>
<reference evidence="7" key="1">
    <citation type="submission" date="2010-12" db="EMBL/GenBank/DDBJ databases">
        <title>Complete sequence of chromosome 1 of Asticcacaulis excentricus CB 48.</title>
        <authorList>
            <consortium name="US DOE Joint Genome Institute"/>
            <person name="Lucas S."/>
            <person name="Copeland A."/>
            <person name="Lapidus A."/>
            <person name="Cheng J.-F."/>
            <person name="Bruce D."/>
            <person name="Goodwin L."/>
            <person name="Pitluck S."/>
            <person name="Teshima H."/>
            <person name="Davenport K."/>
            <person name="Detter J.C."/>
            <person name="Han C."/>
            <person name="Tapia R."/>
            <person name="Land M."/>
            <person name="Hauser L."/>
            <person name="Jeffries C."/>
            <person name="Kyrpides N."/>
            <person name="Ivanova N."/>
            <person name="Ovchinnikova G."/>
            <person name="Brun Y.V."/>
            <person name="Woyke T."/>
        </authorList>
    </citation>
    <scope>NUCLEOTIDE SEQUENCE [LARGE SCALE GENOMIC DNA]</scope>
    <source>
        <strain evidence="7">ATCC 15261 / DSM 4724 / KCTC 12464 / NCIMB 9791 / VKM B-1370 / CB 48</strain>
    </source>
</reference>
<evidence type="ECO:0000256" key="1">
    <source>
        <dbReference type="ARBA" id="ARBA00022527"/>
    </source>
</evidence>
<evidence type="ECO:0000256" key="3">
    <source>
        <dbReference type="ARBA" id="ARBA00022741"/>
    </source>
</evidence>
<sequence length="331" mass="36962">MTESARFFTFSPLWQLGTTKVKVYPDTDTKHPPFFPRKRTQINFMTTSGAKIGIHFHVHLVSDSTGETLNALAKAAAARFEGIFPIEHIYVLIRSDKQMDRALTEIESYPGIVLHTLVDAELRQKLETFCRERDIPTIGVLDSAVLAYSRYLGAAEFSKKSGAQHNLDSDYFDRIEALNYAIAHDDGALADKLRQAEIILIGVSRTSKTPTCIYLAHRGYKAANIPLVPGRDLPPELDELNEPLIVGLIASPDRLIQIRKARVLAYTTAGDERPSAYTDAEAVREEIIAARRLFERKGWPVIDVTRRSVEETSASIISLLNEKRTGRLGGI</sequence>
<organism evidence="6 7">
    <name type="scientific">Asticcacaulis excentricus (strain ATCC 15261 / DSM 4724 / KCTC 12464 / NCIMB 9791 / VKM B-1370 / CB 48)</name>
    <dbReference type="NCBI Taxonomy" id="573065"/>
    <lineage>
        <taxon>Bacteria</taxon>
        <taxon>Pseudomonadati</taxon>
        <taxon>Pseudomonadota</taxon>
        <taxon>Alphaproteobacteria</taxon>
        <taxon>Caulobacterales</taxon>
        <taxon>Caulobacteraceae</taxon>
        <taxon>Asticcacaulis</taxon>
    </lineage>
</organism>
<keyword evidence="3 5" id="KW-0547">Nucleotide-binding</keyword>
<evidence type="ECO:0000256" key="2">
    <source>
        <dbReference type="ARBA" id="ARBA00022679"/>
    </source>
</evidence>
<feature type="binding site" evidence="5">
    <location>
        <begin position="202"/>
        <end position="209"/>
    </location>
    <ligand>
        <name>ADP</name>
        <dbReference type="ChEBI" id="CHEBI:456216"/>
    </ligand>
</feature>
<dbReference type="GO" id="GO:0004674">
    <property type="term" value="F:protein serine/threonine kinase activity"/>
    <property type="evidence" value="ECO:0007669"/>
    <property type="project" value="UniProtKB-UniRule"/>
</dbReference>
<dbReference type="Proteomes" id="UP000001492">
    <property type="component" value="Chromosome 1"/>
</dbReference>
<dbReference type="KEGG" id="aex:Astex_0148"/>
<comment type="catalytic activity">
    <reaction evidence="5">
        <text>N(tele)-phospho-L-histidyl/L-threonyl-[pyruvate, phosphate dikinase] + ADP = N(tele)-phospho-L-histidyl/O-phospho-L-threonyl-[pyruvate, phosphate dikinase] + AMP + H(+)</text>
        <dbReference type="Rhea" id="RHEA:43692"/>
        <dbReference type="Rhea" id="RHEA-COMP:10650"/>
        <dbReference type="Rhea" id="RHEA-COMP:10651"/>
        <dbReference type="ChEBI" id="CHEBI:15378"/>
        <dbReference type="ChEBI" id="CHEBI:30013"/>
        <dbReference type="ChEBI" id="CHEBI:61977"/>
        <dbReference type="ChEBI" id="CHEBI:83586"/>
        <dbReference type="ChEBI" id="CHEBI:456215"/>
        <dbReference type="ChEBI" id="CHEBI:456216"/>
        <dbReference type="EC" id="2.7.11.32"/>
    </reaction>
</comment>
<comment type="catalytic activity">
    <reaction evidence="5">
        <text>N(tele)-phospho-L-histidyl/O-phospho-L-threonyl-[pyruvate, phosphate dikinase] + phosphate + H(+) = N(tele)-phospho-L-histidyl/L-threonyl-[pyruvate, phosphate dikinase] + diphosphate</text>
        <dbReference type="Rhea" id="RHEA:43696"/>
        <dbReference type="Rhea" id="RHEA-COMP:10650"/>
        <dbReference type="Rhea" id="RHEA-COMP:10651"/>
        <dbReference type="ChEBI" id="CHEBI:15378"/>
        <dbReference type="ChEBI" id="CHEBI:30013"/>
        <dbReference type="ChEBI" id="CHEBI:33019"/>
        <dbReference type="ChEBI" id="CHEBI:43474"/>
        <dbReference type="ChEBI" id="CHEBI:61977"/>
        <dbReference type="ChEBI" id="CHEBI:83586"/>
        <dbReference type="EC" id="2.7.4.27"/>
    </reaction>
</comment>
<dbReference type="PANTHER" id="PTHR31756">
    <property type="entry name" value="PYRUVATE, PHOSPHATE DIKINASE REGULATORY PROTEIN 1, CHLOROPLASTIC"/>
    <property type="match status" value="1"/>
</dbReference>
<dbReference type="eggNOG" id="COG1806">
    <property type="taxonomic scope" value="Bacteria"/>
</dbReference>
<gene>
    <name evidence="6" type="ordered locus">Astex_0148</name>
</gene>
<dbReference type="EC" id="2.7.4.27" evidence="5"/>
<keyword evidence="1 5" id="KW-0723">Serine/threonine-protein kinase</keyword>
<dbReference type="InterPro" id="IPR005177">
    <property type="entry name" value="Kinase-pyrophosphorylase"/>
</dbReference>
<dbReference type="HOGENOM" id="CLU_046206_2_0_5"/>
<dbReference type="GO" id="GO:0016776">
    <property type="term" value="F:phosphotransferase activity, phosphate group as acceptor"/>
    <property type="evidence" value="ECO:0007669"/>
    <property type="project" value="UniProtKB-UniRule"/>
</dbReference>
<evidence type="ECO:0000313" key="6">
    <source>
        <dbReference type="EMBL" id="ADU11849.1"/>
    </source>
</evidence>
<evidence type="ECO:0000313" key="7">
    <source>
        <dbReference type="Proteomes" id="UP000001492"/>
    </source>
</evidence>
<proteinExistence type="inferred from homology"/>
<keyword evidence="2 5" id="KW-0808">Transferase</keyword>
<dbReference type="PANTHER" id="PTHR31756:SF3">
    <property type="entry name" value="PYRUVATE, PHOSPHATE DIKINASE REGULATORY PROTEIN 1, CHLOROPLASTIC"/>
    <property type="match status" value="1"/>
</dbReference>
<accession>E8RNT6</accession>
<dbReference type="EC" id="2.7.11.32" evidence="5"/>
<evidence type="ECO:0000256" key="5">
    <source>
        <dbReference type="HAMAP-Rule" id="MF_00921"/>
    </source>
</evidence>
<dbReference type="AlphaFoldDB" id="E8RNT6"/>